<evidence type="ECO:0000313" key="5">
    <source>
        <dbReference type="EMBL" id="KAK3245611.1"/>
    </source>
</evidence>
<evidence type="ECO:0000256" key="1">
    <source>
        <dbReference type="ARBA" id="ARBA00006886"/>
    </source>
</evidence>
<dbReference type="EMBL" id="LGRX02030496">
    <property type="protein sequence ID" value="KAK3245611.1"/>
    <property type="molecule type" value="Genomic_DNA"/>
</dbReference>
<proteinExistence type="inferred from homology"/>
<dbReference type="PANTHER" id="PTHR32268">
    <property type="entry name" value="HOMOSERINE O-ACETYLTRANSFERASE"/>
    <property type="match status" value="1"/>
</dbReference>
<reference evidence="5 6" key="1">
    <citation type="journal article" date="2015" name="Genome Biol. Evol.">
        <title>Comparative Genomics of a Bacterivorous Green Alga Reveals Evolutionary Causalities and Consequences of Phago-Mixotrophic Mode of Nutrition.</title>
        <authorList>
            <person name="Burns J.A."/>
            <person name="Paasch A."/>
            <person name="Narechania A."/>
            <person name="Kim E."/>
        </authorList>
    </citation>
    <scope>NUCLEOTIDE SEQUENCE [LARGE SCALE GENOMIC DNA]</scope>
    <source>
        <strain evidence="5 6">PLY_AMNH</strain>
    </source>
</reference>
<dbReference type="HAMAP" id="MF_00296">
    <property type="entry name" value="MetX_acyltransf"/>
    <property type="match status" value="1"/>
</dbReference>
<protein>
    <recommendedName>
        <fullName evidence="4">AB hydrolase-1 domain-containing protein</fullName>
    </recommendedName>
</protein>
<dbReference type="GO" id="GO:0004414">
    <property type="term" value="F:homoserine O-acetyltransferase activity"/>
    <property type="evidence" value="ECO:0007669"/>
    <property type="project" value="TreeGrafter"/>
</dbReference>
<dbReference type="InterPro" id="IPR029058">
    <property type="entry name" value="AB_hydrolase_fold"/>
</dbReference>
<feature type="compositionally biased region" description="Low complexity" evidence="3">
    <location>
        <begin position="339"/>
        <end position="355"/>
    </location>
</feature>
<dbReference type="NCBIfam" id="TIGR01392">
    <property type="entry name" value="homoserO_Ac_trn"/>
    <property type="match status" value="1"/>
</dbReference>
<dbReference type="InterPro" id="IPR008220">
    <property type="entry name" value="HAT_MetX-like"/>
</dbReference>
<feature type="compositionally biased region" description="Low complexity" evidence="3">
    <location>
        <begin position="48"/>
        <end position="61"/>
    </location>
</feature>
<feature type="compositionally biased region" description="Basic and acidic residues" evidence="3">
    <location>
        <begin position="551"/>
        <end position="564"/>
    </location>
</feature>
<evidence type="ECO:0000313" key="6">
    <source>
        <dbReference type="Proteomes" id="UP001190700"/>
    </source>
</evidence>
<organism evidence="5 6">
    <name type="scientific">Cymbomonas tetramitiformis</name>
    <dbReference type="NCBI Taxonomy" id="36881"/>
    <lineage>
        <taxon>Eukaryota</taxon>
        <taxon>Viridiplantae</taxon>
        <taxon>Chlorophyta</taxon>
        <taxon>Pyramimonadophyceae</taxon>
        <taxon>Pyramimonadales</taxon>
        <taxon>Pyramimonadaceae</taxon>
        <taxon>Cymbomonas</taxon>
    </lineage>
</organism>
<dbReference type="AlphaFoldDB" id="A0AAE0BZF3"/>
<dbReference type="SUPFAM" id="SSF53474">
    <property type="entry name" value="alpha/beta-Hydrolases"/>
    <property type="match status" value="1"/>
</dbReference>
<gene>
    <name evidence="5" type="ORF">CYMTET_44834</name>
</gene>
<sequence>MIGQNSLRTQVEWVGLPSVLRASAAPSRTGPGAPSQRQACIRPCSLGSATSASGLSNSKADSSGERRRRSSVSTRAASGKIAEKDGANLLVGDHMAAAVVGIPPGVDSMLIERFSTENGDELENVLIAYSTYGTLNADGSNGVIVGHSLTSNCVVHEWWGEMMGECVEDGKQFALDPTTDFMVCANYCGSPYGSTSPVTEDTRTGQPFGGNFPLFTMRDQVNLQKILLEKLGVKHLTLAIGGSMGSMLALEWVASYPEFVDQAVLIAGCGRHTDWAIGMGEVQRQAIAMDSNYKEGQYEDGSAPTQGLAAARMMAMLSYRAPTSVDEKFGRSPATVKGASASNSPTTESATASTPTDAPAFAVESYLRYQGEKFIKRFDANCYLQLTRTLDTHNVARGRGEYDEVLGSVDHRALVVGIDSDMLYPLKLQEELAAYMPNAQLHTIRSPHGHDSFLIEIESLNDVVARFRSGVSLSAAEGEVAELLGSLSSAADREEALAEALVAALQRAESAEGETQRLYGKMQSVERKMRVLQNGDAAEPASTPPGAEQPELSRLEKRVSESRNRASQMPWGMSDPRIPQVKSYTTGDGEEGICKLVADGLCILPANPPPIDPECLTQVPVVPVVYGDLEGGDTTAGTEYALQSH</sequence>
<feature type="region of interest" description="Disordered" evidence="3">
    <location>
        <begin position="535"/>
        <end position="586"/>
    </location>
</feature>
<dbReference type="Proteomes" id="UP001190700">
    <property type="component" value="Unassembled WGS sequence"/>
</dbReference>
<dbReference type="PANTHER" id="PTHR32268:SF11">
    <property type="entry name" value="HOMOSERINE O-ACETYLTRANSFERASE"/>
    <property type="match status" value="1"/>
</dbReference>
<dbReference type="Gene3D" id="3.40.50.1820">
    <property type="entry name" value="alpha/beta hydrolase"/>
    <property type="match status" value="1"/>
</dbReference>
<evidence type="ECO:0000259" key="4">
    <source>
        <dbReference type="Pfam" id="PF00561"/>
    </source>
</evidence>
<dbReference type="NCBIfam" id="NF001209">
    <property type="entry name" value="PRK00175.1"/>
    <property type="match status" value="1"/>
</dbReference>
<evidence type="ECO:0000256" key="2">
    <source>
        <dbReference type="ARBA" id="ARBA00022679"/>
    </source>
</evidence>
<dbReference type="Pfam" id="PF00561">
    <property type="entry name" value="Abhydrolase_1"/>
    <property type="match status" value="1"/>
</dbReference>
<dbReference type="GO" id="GO:0009092">
    <property type="term" value="P:homoserine metabolic process"/>
    <property type="evidence" value="ECO:0007669"/>
    <property type="project" value="TreeGrafter"/>
</dbReference>
<dbReference type="InterPro" id="IPR000073">
    <property type="entry name" value="AB_hydrolase_1"/>
</dbReference>
<feature type="domain" description="AB hydrolase-1" evidence="4">
    <location>
        <begin position="183"/>
        <end position="454"/>
    </location>
</feature>
<comment type="caution">
    <text evidence="5">The sequence shown here is derived from an EMBL/GenBank/DDBJ whole genome shotgun (WGS) entry which is preliminary data.</text>
</comment>
<name>A0AAE0BZF3_9CHLO</name>
<feature type="region of interest" description="Disordered" evidence="3">
    <location>
        <begin position="48"/>
        <end position="79"/>
    </location>
</feature>
<comment type="similarity">
    <text evidence="1">Belongs to the AB hydrolase superfamily. MetX family.</text>
</comment>
<accession>A0AAE0BZF3</accession>
<keyword evidence="2" id="KW-0808">Transferase</keyword>
<evidence type="ECO:0000256" key="3">
    <source>
        <dbReference type="SAM" id="MobiDB-lite"/>
    </source>
</evidence>
<feature type="region of interest" description="Disordered" evidence="3">
    <location>
        <begin position="329"/>
        <end position="355"/>
    </location>
</feature>
<dbReference type="GO" id="GO:0009086">
    <property type="term" value="P:methionine biosynthetic process"/>
    <property type="evidence" value="ECO:0007669"/>
    <property type="project" value="TreeGrafter"/>
</dbReference>
<keyword evidence="6" id="KW-1185">Reference proteome</keyword>